<keyword evidence="4" id="KW-1185">Reference proteome</keyword>
<evidence type="ECO:0000259" key="2">
    <source>
        <dbReference type="Pfam" id="PF13354"/>
    </source>
</evidence>
<dbReference type="PANTHER" id="PTHR35333">
    <property type="entry name" value="BETA-LACTAMASE"/>
    <property type="match status" value="1"/>
</dbReference>
<dbReference type="Pfam" id="PF13354">
    <property type="entry name" value="Beta-lactamase2"/>
    <property type="match status" value="1"/>
</dbReference>
<feature type="signal peptide" evidence="1">
    <location>
        <begin position="1"/>
        <end position="21"/>
    </location>
</feature>
<proteinExistence type="predicted"/>
<evidence type="ECO:0000313" key="3">
    <source>
        <dbReference type="EMBL" id="TYZ23925.1"/>
    </source>
</evidence>
<dbReference type="GO" id="GO:0030655">
    <property type="term" value="P:beta-lactam antibiotic catabolic process"/>
    <property type="evidence" value="ECO:0007669"/>
    <property type="project" value="InterPro"/>
</dbReference>
<dbReference type="GO" id="GO:0008800">
    <property type="term" value="F:beta-lactamase activity"/>
    <property type="evidence" value="ECO:0007669"/>
    <property type="project" value="InterPro"/>
</dbReference>
<comment type="caution">
    <text evidence="3">The sequence shown here is derived from an EMBL/GenBank/DDBJ whole genome shotgun (WGS) entry which is preliminary data.</text>
</comment>
<protein>
    <submittedName>
        <fullName evidence="3">Serine hydrolase</fullName>
    </submittedName>
</protein>
<dbReference type="Gene3D" id="3.40.710.10">
    <property type="entry name" value="DD-peptidase/beta-lactamase superfamily"/>
    <property type="match status" value="1"/>
</dbReference>
<evidence type="ECO:0000313" key="4">
    <source>
        <dbReference type="Proteomes" id="UP000323646"/>
    </source>
</evidence>
<evidence type="ECO:0000256" key="1">
    <source>
        <dbReference type="SAM" id="SignalP"/>
    </source>
</evidence>
<organism evidence="3 4">
    <name type="scientific">Selenomonas ruminis</name>
    <dbReference type="NCBI Taxonomy" id="2593411"/>
    <lineage>
        <taxon>Bacteria</taxon>
        <taxon>Bacillati</taxon>
        <taxon>Bacillota</taxon>
        <taxon>Negativicutes</taxon>
        <taxon>Selenomonadales</taxon>
        <taxon>Selenomonadaceae</taxon>
        <taxon>Selenomonas</taxon>
    </lineage>
</organism>
<reference evidence="3 4" key="1">
    <citation type="submission" date="2019-08" db="EMBL/GenBank/DDBJ databases">
        <title>Selenomonas sp. mPRGC5 and Selenomonas sp. mPRGC8 isolated from ruminal fluid of dairy goat (Capra hircus).</title>
        <authorList>
            <person name="Poothong S."/>
            <person name="Nuengjamnong C."/>
            <person name="Tanasupawat S."/>
        </authorList>
    </citation>
    <scope>NUCLEOTIDE SEQUENCE [LARGE SCALE GENOMIC DNA]</scope>
    <source>
        <strain evidence="4">mPRGC5</strain>
    </source>
</reference>
<dbReference type="Proteomes" id="UP000323646">
    <property type="component" value="Unassembled WGS sequence"/>
</dbReference>
<dbReference type="InterPro" id="IPR045155">
    <property type="entry name" value="Beta-lactam_cat"/>
</dbReference>
<dbReference type="InterPro" id="IPR012338">
    <property type="entry name" value="Beta-lactam/transpept-like"/>
</dbReference>
<dbReference type="OrthoDB" id="9775096at2"/>
<dbReference type="PANTHER" id="PTHR35333:SF3">
    <property type="entry name" value="BETA-LACTAMASE-TYPE TRANSPEPTIDASE FOLD CONTAINING PROTEIN"/>
    <property type="match status" value="1"/>
</dbReference>
<dbReference type="AlphaFoldDB" id="A0A5D6WAB0"/>
<name>A0A5D6WAB0_9FIRM</name>
<feature type="chain" id="PRO_5022927340" evidence="1">
    <location>
        <begin position="22"/>
        <end position="317"/>
    </location>
</feature>
<keyword evidence="1" id="KW-0732">Signal</keyword>
<gene>
    <name evidence="3" type="ORF">FZ040_04170</name>
</gene>
<dbReference type="SUPFAM" id="SSF56601">
    <property type="entry name" value="beta-lactamase/transpeptidase-like"/>
    <property type="match status" value="1"/>
</dbReference>
<dbReference type="EMBL" id="VTOY01000002">
    <property type="protein sequence ID" value="TYZ23925.1"/>
    <property type="molecule type" value="Genomic_DNA"/>
</dbReference>
<dbReference type="GO" id="GO:0046677">
    <property type="term" value="P:response to antibiotic"/>
    <property type="evidence" value="ECO:0007669"/>
    <property type="project" value="InterPro"/>
</dbReference>
<dbReference type="InterPro" id="IPR000871">
    <property type="entry name" value="Beta-lactam_class-A"/>
</dbReference>
<dbReference type="RefSeq" id="WP_149170854.1">
    <property type="nucleotide sequence ID" value="NZ_VTOY01000002.1"/>
</dbReference>
<keyword evidence="3" id="KW-0378">Hydrolase</keyword>
<accession>A0A5D6WAB0</accession>
<dbReference type="PROSITE" id="PS51257">
    <property type="entry name" value="PROKAR_LIPOPROTEIN"/>
    <property type="match status" value="1"/>
</dbReference>
<feature type="domain" description="Beta-lactamase class A catalytic" evidence="2">
    <location>
        <begin position="95"/>
        <end position="290"/>
    </location>
</feature>
<sequence>MRKVKILLAVCLLLAVCMVSAAGCGLLGENKKTQEVPEPASNTIVAGEVKEAEQPAGREQRLALAASLRQLMEKDSAKYQVYVFFPQWDEPLVMGKDPQSSASIIKIFILGTAYELAEQGQLDLNQQVTVHPLDMVGGAGVINGQSGAPVYTVRKLLELMITESDNTATNVLMDAIGLERIHHFMKEHGFHDSILQRKMMDYEALRAGKDNFTTAADAGRFFRLLREHKLVGEAADSEMISILFGQTDTECFPQALPQARIAHKTGELSGVYHDAGIVYDANDSYVLCIMSTDSRGRGNTLSTMRNMAKTVDLAFHQ</sequence>